<dbReference type="AlphaFoldDB" id="A0A238ZLB4"/>
<accession>A0A238ZLB4</accession>
<dbReference type="EMBL" id="FZNX01000007">
    <property type="protein sequence ID" value="SNR84185.1"/>
    <property type="molecule type" value="Genomic_DNA"/>
</dbReference>
<evidence type="ECO:0000313" key="1">
    <source>
        <dbReference type="EMBL" id="SNR84185.1"/>
    </source>
</evidence>
<name>A0A238ZLB4_9FLAO</name>
<gene>
    <name evidence="1" type="ORF">SAMN04488111_3411</name>
</gene>
<keyword evidence="2" id="KW-1185">Reference proteome</keyword>
<evidence type="ECO:0000313" key="2">
    <source>
        <dbReference type="Proteomes" id="UP000198412"/>
    </source>
</evidence>
<dbReference type="Proteomes" id="UP000198412">
    <property type="component" value="Unassembled WGS sequence"/>
</dbReference>
<sequence length="39" mass="4763">MKEIETLIENYKFRITFINDSKQDELKNLMKALILQENF</sequence>
<protein>
    <submittedName>
        <fullName evidence="1">Uncharacterized protein</fullName>
    </submittedName>
</protein>
<proteinExistence type="predicted"/>
<organism evidence="1 2">
    <name type="scientific">Lutibacter flavus</name>
    <dbReference type="NCBI Taxonomy" id="691689"/>
    <lineage>
        <taxon>Bacteria</taxon>
        <taxon>Pseudomonadati</taxon>
        <taxon>Bacteroidota</taxon>
        <taxon>Flavobacteriia</taxon>
        <taxon>Flavobacteriales</taxon>
        <taxon>Flavobacteriaceae</taxon>
        <taxon>Lutibacter</taxon>
    </lineage>
</organism>
<reference evidence="2" key="1">
    <citation type="submission" date="2017-06" db="EMBL/GenBank/DDBJ databases">
        <authorList>
            <person name="Varghese N."/>
            <person name="Submissions S."/>
        </authorList>
    </citation>
    <scope>NUCLEOTIDE SEQUENCE [LARGE SCALE GENOMIC DNA]</scope>
    <source>
        <strain evidence="2">DSM 27993</strain>
    </source>
</reference>